<organism evidence="2 3">
    <name type="scientific">Candidatus Rhodoblastus alkanivorans</name>
    <dbReference type="NCBI Taxonomy" id="2954117"/>
    <lineage>
        <taxon>Bacteria</taxon>
        <taxon>Pseudomonadati</taxon>
        <taxon>Pseudomonadota</taxon>
        <taxon>Alphaproteobacteria</taxon>
        <taxon>Hyphomicrobiales</taxon>
        <taxon>Rhodoblastaceae</taxon>
        <taxon>Rhodoblastus</taxon>
    </lineage>
</organism>
<evidence type="ECO:0000313" key="2">
    <source>
        <dbReference type="EMBL" id="MCI4681661.1"/>
    </source>
</evidence>
<dbReference type="EMBL" id="JAIVFP010000001">
    <property type="protein sequence ID" value="MCI4681661.1"/>
    <property type="molecule type" value="Genomic_DNA"/>
</dbReference>
<sequence length="87" mass="9513">MSTIEPETWPGTLAGATAPSVPAPRWKQALWAAYLGWTLDAFDLVTSVKVVEIVGRSLRLFSGCDFWRRGGFVGEAGHRLQAHVAML</sequence>
<evidence type="ECO:0000256" key="1">
    <source>
        <dbReference type="SAM" id="MobiDB-lite"/>
    </source>
</evidence>
<evidence type="ECO:0008006" key="4">
    <source>
        <dbReference type="Google" id="ProtNLM"/>
    </source>
</evidence>
<protein>
    <recommendedName>
        <fullName evidence="4">MFS transporter</fullName>
    </recommendedName>
</protein>
<evidence type="ECO:0000313" key="3">
    <source>
        <dbReference type="Proteomes" id="UP001139104"/>
    </source>
</evidence>
<dbReference type="Proteomes" id="UP001139104">
    <property type="component" value="Unassembled WGS sequence"/>
</dbReference>
<comment type="caution">
    <text evidence="2">The sequence shown here is derived from an EMBL/GenBank/DDBJ whole genome shotgun (WGS) entry which is preliminary data.</text>
</comment>
<name>A0ABS9Z3M5_9HYPH</name>
<accession>A0ABS9Z3M5</accession>
<dbReference type="RefSeq" id="WP_243065711.1">
    <property type="nucleotide sequence ID" value="NZ_JAIVFP010000001.1"/>
</dbReference>
<keyword evidence="3" id="KW-1185">Reference proteome</keyword>
<reference evidence="2" key="1">
    <citation type="journal article" date="2022" name="ISME J.">
        <title>Identification of active gaseous-alkane degraders at natural gas seeps.</title>
        <authorList>
            <person name="Farhan Ul Haque M."/>
            <person name="Hernandez M."/>
            <person name="Crombie A.T."/>
            <person name="Murrell J.C."/>
        </authorList>
    </citation>
    <scope>NUCLEOTIDE SEQUENCE</scope>
    <source>
        <strain evidence="2">PC2</strain>
    </source>
</reference>
<feature type="region of interest" description="Disordered" evidence="1">
    <location>
        <begin position="1"/>
        <end position="20"/>
    </location>
</feature>
<gene>
    <name evidence="2" type="ORF">K2U94_02570</name>
</gene>
<proteinExistence type="predicted"/>